<evidence type="ECO:0000313" key="1">
    <source>
        <dbReference type="EMBL" id="CUW94140.1"/>
    </source>
</evidence>
<name>A0A9W5B2S6_9HYPH</name>
<comment type="caution">
    <text evidence="1">The sequence shown here is derived from an EMBL/GenBank/DDBJ whole genome shotgun (WGS) entry which is preliminary data.</text>
</comment>
<evidence type="ECO:0000313" key="2">
    <source>
        <dbReference type="Proteomes" id="UP000191933"/>
    </source>
</evidence>
<dbReference type="Proteomes" id="UP000191933">
    <property type="component" value="Unassembled WGS sequence"/>
</dbReference>
<reference evidence="1 2" key="1">
    <citation type="submission" date="2016-01" db="EMBL/GenBank/DDBJ databases">
        <authorList>
            <person name="Regsiter A."/>
            <person name="william w."/>
        </authorList>
    </citation>
    <scope>NUCLEOTIDE SEQUENCE [LARGE SCALE GENOMIC DNA]</scope>
    <source>
        <strain evidence="1 2">CFBP 5494</strain>
    </source>
</reference>
<protein>
    <submittedName>
        <fullName evidence="1">Uncharacterized protein</fullName>
    </submittedName>
</protein>
<gene>
    <name evidence="1" type="ORF">AGR2A_Cc90010</name>
</gene>
<dbReference type="EMBL" id="FBVY01000020">
    <property type="protein sequence ID" value="CUW94140.1"/>
    <property type="molecule type" value="Genomic_DNA"/>
</dbReference>
<proteinExistence type="predicted"/>
<organism evidence="1 2">
    <name type="scientific">Agrobacterium genomosp. 2 str. CFBP 5494</name>
    <dbReference type="NCBI Taxonomy" id="1183436"/>
    <lineage>
        <taxon>Bacteria</taxon>
        <taxon>Pseudomonadati</taxon>
        <taxon>Pseudomonadota</taxon>
        <taxon>Alphaproteobacteria</taxon>
        <taxon>Hyphomicrobiales</taxon>
        <taxon>Rhizobiaceae</taxon>
        <taxon>Rhizobium/Agrobacterium group</taxon>
        <taxon>Agrobacterium</taxon>
        <taxon>Agrobacterium tumefaciens complex</taxon>
    </lineage>
</organism>
<accession>A0A9W5B2S6</accession>
<keyword evidence="2" id="KW-1185">Reference proteome</keyword>
<sequence length="25" mass="2844">MQRNKVPYRERVVSHGADTTLMAAL</sequence>
<dbReference type="AlphaFoldDB" id="A0A9W5B2S6"/>